<dbReference type="Proteomes" id="UP000215002">
    <property type="component" value="Chromosome"/>
</dbReference>
<dbReference type="AlphaFoldDB" id="A0A223NT25"/>
<dbReference type="EMBL" id="CP022743">
    <property type="protein sequence ID" value="ASU33042.1"/>
    <property type="molecule type" value="Genomic_DNA"/>
</dbReference>
<name>A0A223NT25_9SPHI</name>
<evidence type="ECO:0000313" key="1">
    <source>
        <dbReference type="EMBL" id="ASU33042.1"/>
    </source>
</evidence>
<gene>
    <name evidence="1" type="ORF">MuYL_1142</name>
</gene>
<reference evidence="1 2" key="1">
    <citation type="submission" date="2017-08" db="EMBL/GenBank/DDBJ databases">
        <title>Complete genome sequence of Mucilaginibacter sp. strain BJC16-A31.</title>
        <authorList>
            <consortium name="Henan University of Science and Technology"/>
            <person name="You X."/>
        </authorList>
    </citation>
    <scope>NUCLEOTIDE SEQUENCE [LARGE SCALE GENOMIC DNA]</scope>
    <source>
        <strain evidence="1 2">BJC16-A31</strain>
    </source>
</reference>
<organism evidence="1 2">
    <name type="scientific">Mucilaginibacter xinganensis</name>
    <dbReference type="NCBI Taxonomy" id="1234841"/>
    <lineage>
        <taxon>Bacteria</taxon>
        <taxon>Pseudomonadati</taxon>
        <taxon>Bacteroidota</taxon>
        <taxon>Sphingobacteriia</taxon>
        <taxon>Sphingobacteriales</taxon>
        <taxon>Sphingobacteriaceae</taxon>
        <taxon>Mucilaginibacter</taxon>
    </lineage>
</organism>
<sequence length="39" mass="4618">MLIVLDYFFSEGHNGVRNLFDKINPINPFITLFYAKKNK</sequence>
<protein>
    <submittedName>
        <fullName evidence="1">Uncharacterized protein</fullName>
    </submittedName>
</protein>
<accession>A0A223NT25</accession>
<proteinExistence type="predicted"/>
<dbReference type="KEGG" id="muc:MuYL_1142"/>
<keyword evidence="2" id="KW-1185">Reference proteome</keyword>
<evidence type="ECO:0000313" key="2">
    <source>
        <dbReference type="Proteomes" id="UP000215002"/>
    </source>
</evidence>